<dbReference type="Gene3D" id="1.10.10.10">
    <property type="entry name" value="Winged helix-like DNA-binding domain superfamily/Winged helix DNA-binding domain"/>
    <property type="match status" value="1"/>
</dbReference>
<keyword evidence="3" id="KW-0731">Sigma factor</keyword>
<dbReference type="InterPro" id="IPR014284">
    <property type="entry name" value="RNA_pol_sigma-70_dom"/>
</dbReference>
<evidence type="ECO:0000256" key="4">
    <source>
        <dbReference type="ARBA" id="ARBA00023163"/>
    </source>
</evidence>
<comment type="caution">
    <text evidence="7">The sequence shown here is derived from an EMBL/GenBank/DDBJ whole genome shotgun (WGS) entry which is preliminary data.</text>
</comment>
<dbReference type="PANTHER" id="PTHR43133:SF46">
    <property type="entry name" value="RNA POLYMERASE SIGMA-70 FACTOR ECF SUBFAMILY"/>
    <property type="match status" value="1"/>
</dbReference>
<dbReference type="InterPro" id="IPR013249">
    <property type="entry name" value="RNA_pol_sigma70_r4_t2"/>
</dbReference>
<dbReference type="GO" id="GO:0003677">
    <property type="term" value="F:DNA binding"/>
    <property type="evidence" value="ECO:0007669"/>
    <property type="project" value="InterPro"/>
</dbReference>
<dbReference type="SUPFAM" id="SSF88659">
    <property type="entry name" value="Sigma3 and sigma4 domains of RNA polymerase sigma factors"/>
    <property type="match status" value="1"/>
</dbReference>
<dbReference type="CDD" id="cd06171">
    <property type="entry name" value="Sigma70_r4"/>
    <property type="match status" value="1"/>
</dbReference>
<keyword evidence="4" id="KW-0804">Transcription</keyword>
<dbReference type="InterPro" id="IPR036388">
    <property type="entry name" value="WH-like_DNA-bd_sf"/>
</dbReference>
<dbReference type="InterPro" id="IPR039425">
    <property type="entry name" value="RNA_pol_sigma-70-like"/>
</dbReference>
<dbReference type="EMBL" id="QBKP01000005">
    <property type="protein sequence ID" value="PTX50484.1"/>
    <property type="molecule type" value="Genomic_DNA"/>
</dbReference>
<dbReference type="Proteomes" id="UP000244224">
    <property type="component" value="Unassembled WGS sequence"/>
</dbReference>
<reference evidence="7 8" key="1">
    <citation type="submission" date="2018-04" db="EMBL/GenBank/DDBJ databases">
        <title>Genomic Encyclopedia of Archaeal and Bacterial Type Strains, Phase II (KMG-II): from individual species to whole genera.</title>
        <authorList>
            <person name="Goeker M."/>
        </authorList>
    </citation>
    <scope>NUCLEOTIDE SEQUENCE [LARGE SCALE GENOMIC DNA]</scope>
    <source>
        <strain evidence="7 8">DSM 21823</strain>
    </source>
</reference>
<evidence type="ECO:0000256" key="2">
    <source>
        <dbReference type="ARBA" id="ARBA00023015"/>
    </source>
</evidence>
<dbReference type="SUPFAM" id="SSF88946">
    <property type="entry name" value="Sigma2 domain of RNA polymerase sigma factors"/>
    <property type="match status" value="1"/>
</dbReference>
<evidence type="ECO:0000313" key="7">
    <source>
        <dbReference type="EMBL" id="PTX50484.1"/>
    </source>
</evidence>
<name>A0A2T6B353_9RHOB</name>
<dbReference type="InterPro" id="IPR007627">
    <property type="entry name" value="RNA_pol_sigma70_r2"/>
</dbReference>
<organism evidence="7 8">
    <name type="scientific">Gemmobacter caeni</name>
    <dbReference type="NCBI Taxonomy" id="589035"/>
    <lineage>
        <taxon>Bacteria</taxon>
        <taxon>Pseudomonadati</taxon>
        <taxon>Pseudomonadota</taxon>
        <taxon>Alphaproteobacteria</taxon>
        <taxon>Rhodobacterales</taxon>
        <taxon>Paracoccaceae</taxon>
        <taxon>Gemmobacter</taxon>
    </lineage>
</organism>
<feature type="domain" description="RNA polymerase sigma-70 region 2" evidence="5">
    <location>
        <begin position="35"/>
        <end position="101"/>
    </location>
</feature>
<dbReference type="GO" id="GO:0006352">
    <property type="term" value="P:DNA-templated transcription initiation"/>
    <property type="evidence" value="ECO:0007669"/>
    <property type="project" value="InterPro"/>
</dbReference>
<dbReference type="Pfam" id="PF08281">
    <property type="entry name" value="Sigma70_r4_2"/>
    <property type="match status" value="1"/>
</dbReference>
<evidence type="ECO:0000256" key="3">
    <source>
        <dbReference type="ARBA" id="ARBA00023082"/>
    </source>
</evidence>
<dbReference type="PANTHER" id="PTHR43133">
    <property type="entry name" value="RNA POLYMERASE ECF-TYPE SIGMA FACTO"/>
    <property type="match status" value="1"/>
</dbReference>
<feature type="domain" description="RNA polymerase sigma factor 70 region 4 type 2" evidence="6">
    <location>
        <begin position="129"/>
        <end position="181"/>
    </location>
</feature>
<protein>
    <submittedName>
        <fullName evidence="7">RNA polymerase sigma-70 factor (ECF subfamily)</fullName>
    </submittedName>
</protein>
<gene>
    <name evidence="7" type="ORF">C8N34_105128</name>
</gene>
<keyword evidence="2" id="KW-0805">Transcription regulation</keyword>
<evidence type="ECO:0000259" key="6">
    <source>
        <dbReference type="Pfam" id="PF08281"/>
    </source>
</evidence>
<evidence type="ECO:0000256" key="1">
    <source>
        <dbReference type="ARBA" id="ARBA00010641"/>
    </source>
</evidence>
<dbReference type="Pfam" id="PF04542">
    <property type="entry name" value="Sigma70_r2"/>
    <property type="match status" value="1"/>
</dbReference>
<sequence length="191" mass="21185">MRSPSRLNSVMRMETPDETLALAAAGGDRAAFAALVTRHYDRVYGLGWRLTGSAADAQDLAQEICAALPAKLANWRGEARFTTWLYRVVVNAASDLRRRQATRARAADGWGDWEIARQAEMEESRAARQWLEGAMARLSPELRETVALVLGEELTQAEAAEVLGLSEGTVAWRMSEVKKRLRRIAAEDEAQ</sequence>
<evidence type="ECO:0000259" key="5">
    <source>
        <dbReference type="Pfam" id="PF04542"/>
    </source>
</evidence>
<comment type="similarity">
    <text evidence="1">Belongs to the sigma-70 factor family. ECF subfamily.</text>
</comment>
<dbReference type="InterPro" id="IPR013325">
    <property type="entry name" value="RNA_pol_sigma_r2"/>
</dbReference>
<proteinExistence type="inferred from homology"/>
<accession>A0A2T6B353</accession>
<dbReference type="AlphaFoldDB" id="A0A2T6B353"/>
<dbReference type="Gene3D" id="1.10.1740.10">
    <property type="match status" value="1"/>
</dbReference>
<dbReference type="GO" id="GO:0016987">
    <property type="term" value="F:sigma factor activity"/>
    <property type="evidence" value="ECO:0007669"/>
    <property type="project" value="UniProtKB-KW"/>
</dbReference>
<dbReference type="NCBIfam" id="TIGR02937">
    <property type="entry name" value="sigma70-ECF"/>
    <property type="match status" value="1"/>
</dbReference>
<evidence type="ECO:0000313" key="8">
    <source>
        <dbReference type="Proteomes" id="UP000244224"/>
    </source>
</evidence>
<keyword evidence="8" id="KW-1185">Reference proteome</keyword>
<dbReference type="InterPro" id="IPR013324">
    <property type="entry name" value="RNA_pol_sigma_r3/r4-like"/>
</dbReference>